<dbReference type="HOGENOM" id="CLU_1322794_0_0_1"/>
<protein>
    <submittedName>
        <fullName evidence="2">Uncharacterized protein</fullName>
    </submittedName>
</protein>
<dbReference type="Proteomes" id="UP000007015">
    <property type="component" value="Chromosome 11"/>
</dbReference>
<name>A2ZGW9_ORYSI</name>
<evidence type="ECO:0000313" key="3">
    <source>
        <dbReference type="Proteomes" id="UP000007015"/>
    </source>
</evidence>
<reference evidence="2 3" key="1">
    <citation type="journal article" date="2005" name="PLoS Biol.">
        <title>The genomes of Oryza sativa: a history of duplications.</title>
        <authorList>
            <person name="Yu J."/>
            <person name="Wang J."/>
            <person name="Lin W."/>
            <person name="Li S."/>
            <person name="Li H."/>
            <person name="Zhou J."/>
            <person name="Ni P."/>
            <person name="Dong W."/>
            <person name="Hu S."/>
            <person name="Zeng C."/>
            <person name="Zhang J."/>
            <person name="Zhang Y."/>
            <person name="Li R."/>
            <person name="Xu Z."/>
            <person name="Li S."/>
            <person name="Li X."/>
            <person name="Zheng H."/>
            <person name="Cong L."/>
            <person name="Lin L."/>
            <person name="Yin J."/>
            <person name="Geng J."/>
            <person name="Li G."/>
            <person name="Shi J."/>
            <person name="Liu J."/>
            <person name="Lv H."/>
            <person name="Li J."/>
            <person name="Wang J."/>
            <person name="Deng Y."/>
            <person name="Ran L."/>
            <person name="Shi X."/>
            <person name="Wang X."/>
            <person name="Wu Q."/>
            <person name="Li C."/>
            <person name="Ren X."/>
            <person name="Wang J."/>
            <person name="Wang X."/>
            <person name="Li D."/>
            <person name="Liu D."/>
            <person name="Zhang X."/>
            <person name="Ji Z."/>
            <person name="Zhao W."/>
            <person name="Sun Y."/>
            <person name="Zhang Z."/>
            <person name="Bao J."/>
            <person name="Han Y."/>
            <person name="Dong L."/>
            <person name="Ji J."/>
            <person name="Chen P."/>
            <person name="Wu S."/>
            <person name="Liu J."/>
            <person name="Xiao Y."/>
            <person name="Bu D."/>
            <person name="Tan J."/>
            <person name="Yang L."/>
            <person name="Ye C."/>
            <person name="Zhang J."/>
            <person name="Xu J."/>
            <person name="Zhou Y."/>
            <person name="Yu Y."/>
            <person name="Zhang B."/>
            <person name="Zhuang S."/>
            <person name="Wei H."/>
            <person name="Liu B."/>
            <person name="Lei M."/>
            <person name="Yu H."/>
            <person name="Li Y."/>
            <person name="Xu H."/>
            <person name="Wei S."/>
            <person name="He X."/>
            <person name="Fang L."/>
            <person name="Zhang Z."/>
            <person name="Zhang Y."/>
            <person name="Huang X."/>
            <person name="Su Z."/>
            <person name="Tong W."/>
            <person name="Li J."/>
            <person name="Tong Z."/>
            <person name="Li S."/>
            <person name="Ye J."/>
            <person name="Wang L."/>
            <person name="Fang L."/>
            <person name="Lei T."/>
            <person name="Chen C."/>
            <person name="Chen H."/>
            <person name="Xu Z."/>
            <person name="Li H."/>
            <person name="Huang H."/>
            <person name="Zhang F."/>
            <person name="Xu H."/>
            <person name="Li N."/>
            <person name="Zhao C."/>
            <person name="Li S."/>
            <person name="Dong L."/>
            <person name="Huang Y."/>
            <person name="Li L."/>
            <person name="Xi Y."/>
            <person name="Qi Q."/>
            <person name="Li W."/>
            <person name="Zhang B."/>
            <person name="Hu W."/>
            <person name="Zhang Y."/>
            <person name="Tian X."/>
            <person name="Jiao Y."/>
            <person name="Liang X."/>
            <person name="Jin J."/>
            <person name="Gao L."/>
            <person name="Zheng W."/>
            <person name="Hao B."/>
            <person name="Liu S."/>
            <person name="Wang W."/>
            <person name="Yuan L."/>
            <person name="Cao M."/>
            <person name="McDermott J."/>
            <person name="Samudrala R."/>
            <person name="Wang J."/>
            <person name="Wong G.K."/>
            <person name="Yang H."/>
        </authorList>
    </citation>
    <scope>NUCLEOTIDE SEQUENCE [LARGE SCALE GENOMIC DNA]</scope>
    <source>
        <strain evidence="3">cv. 93-11</strain>
    </source>
</reference>
<dbReference type="AlphaFoldDB" id="A2ZGW9"/>
<evidence type="ECO:0000313" key="2">
    <source>
        <dbReference type="EMBL" id="EAY81853.1"/>
    </source>
</evidence>
<sequence length="208" mass="23214">MPYCPFHHRQDRSHGTFADDGTLEAQDHMVGYIDMDPLGPYVLHNLDDQESSGSNSLHDVIMIEGVVEDVCDEVEEGEIRLMGDPVDPVDPVRTLAEHLTTFSSLLRHALFDPVTRREADAWLKWIESTVANLNSAFAAAAGPPSQDPPRNNEVSVVEDYIPGPHPSDDERRHPRNASPRRSTRQTPPHPDACDLRNQLTVNQLTVVI</sequence>
<keyword evidence="3" id="KW-1185">Reference proteome</keyword>
<organism evidence="2 3">
    <name type="scientific">Oryza sativa subsp. indica</name>
    <name type="common">Rice</name>
    <dbReference type="NCBI Taxonomy" id="39946"/>
    <lineage>
        <taxon>Eukaryota</taxon>
        <taxon>Viridiplantae</taxon>
        <taxon>Streptophyta</taxon>
        <taxon>Embryophyta</taxon>
        <taxon>Tracheophyta</taxon>
        <taxon>Spermatophyta</taxon>
        <taxon>Magnoliopsida</taxon>
        <taxon>Liliopsida</taxon>
        <taxon>Poales</taxon>
        <taxon>Poaceae</taxon>
        <taxon>BOP clade</taxon>
        <taxon>Oryzoideae</taxon>
        <taxon>Oryzeae</taxon>
        <taxon>Oryzinae</taxon>
        <taxon>Oryza</taxon>
        <taxon>Oryza sativa</taxon>
    </lineage>
</organism>
<dbReference type="EMBL" id="CM000136">
    <property type="protein sequence ID" value="EAY81853.1"/>
    <property type="molecule type" value="Genomic_DNA"/>
</dbReference>
<gene>
    <name evidence="2" type="ORF">OsI_37019</name>
</gene>
<feature type="region of interest" description="Disordered" evidence="1">
    <location>
        <begin position="140"/>
        <end position="194"/>
    </location>
</feature>
<evidence type="ECO:0000256" key="1">
    <source>
        <dbReference type="SAM" id="MobiDB-lite"/>
    </source>
</evidence>
<proteinExistence type="predicted"/>
<dbReference type="Gramene" id="BGIOSGA033538-TA">
    <property type="protein sequence ID" value="BGIOSGA033538-PA"/>
    <property type="gene ID" value="BGIOSGA033538"/>
</dbReference>
<accession>A2ZGW9</accession>